<dbReference type="Gene3D" id="3.30.565.10">
    <property type="entry name" value="Histidine kinase-like ATPase, C-terminal domain"/>
    <property type="match status" value="1"/>
</dbReference>
<evidence type="ECO:0000256" key="6">
    <source>
        <dbReference type="ARBA" id="ARBA00022692"/>
    </source>
</evidence>
<evidence type="ECO:0000259" key="11">
    <source>
        <dbReference type="PROSITE" id="PS50109"/>
    </source>
</evidence>
<keyword evidence="9" id="KW-0902">Two-component regulatory system</keyword>
<keyword evidence="4" id="KW-1003">Cell membrane</keyword>
<dbReference type="EC" id="2.7.13.3" evidence="3"/>
<dbReference type="SUPFAM" id="SSF55874">
    <property type="entry name" value="ATPase domain of HSP90 chaperone/DNA topoisomerase II/histidine kinase"/>
    <property type="match status" value="1"/>
</dbReference>
<dbReference type="InterPro" id="IPR029016">
    <property type="entry name" value="GAF-like_dom_sf"/>
</dbReference>
<evidence type="ECO:0000256" key="1">
    <source>
        <dbReference type="ARBA" id="ARBA00000085"/>
    </source>
</evidence>
<dbReference type="GO" id="GO:0005524">
    <property type="term" value="F:ATP binding"/>
    <property type="evidence" value="ECO:0007669"/>
    <property type="project" value="UniProtKB-KW"/>
</dbReference>
<dbReference type="InterPro" id="IPR003594">
    <property type="entry name" value="HATPase_dom"/>
</dbReference>
<comment type="caution">
    <text evidence="12">The sequence shown here is derived from an EMBL/GenBank/DDBJ whole genome shotgun (WGS) entry which is preliminary data.</text>
</comment>
<keyword evidence="8" id="KW-1133">Transmembrane helix</keyword>
<evidence type="ECO:0000256" key="7">
    <source>
        <dbReference type="ARBA" id="ARBA00022777"/>
    </source>
</evidence>
<evidence type="ECO:0000256" key="10">
    <source>
        <dbReference type="ARBA" id="ARBA00023136"/>
    </source>
</evidence>
<dbReference type="SUPFAM" id="SSF55781">
    <property type="entry name" value="GAF domain-like"/>
    <property type="match status" value="1"/>
</dbReference>
<dbReference type="SMART" id="SM00387">
    <property type="entry name" value="HATPase_c"/>
    <property type="match status" value="1"/>
</dbReference>
<keyword evidence="7" id="KW-0418">Kinase</keyword>
<keyword evidence="13" id="KW-1185">Reference proteome</keyword>
<dbReference type="InterPro" id="IPR050482">
    <property type="entry name" value="Sensor_HK_TwoCompSys"/>
</dbReference>
<sequence length="350" mass="37250">MIAPEVLSGLAAVSRVSRALVGTDELPVLAAAALEEMREALRLHNAALYLPDADGAPVLRRYVGEDVAEELSFSEEAWQLAIASGAPIVLREAASWLVENPFAPPAANWMILPLVTGEREMVGAVIASSAETIRIDSLSGTVLTLLGLQLSAGITTARLRRELLVAAMERERRQLAAEVHDGLAQYLAVARRELALETPDKERLTEAVEAAHRLVRARLSDLSRDAPADLRQAIEAAARRARATVHVSGHGEAGPEAVTLAARIVSEALANADAHAHAHRVKIVYAATDERLELTVQDDGEGFDPASAPGVEDGHLGLTVMRERARGHGGACDITSTPGHGTLVTLWIPL</sequence>
<dbReference type="PANTHER" id="PTHR24421">
    <property type="entry name" value="NITRATE/NITRITE SENSOR PROTEIN NARX-RELATED"/>
    <property type="match status" value="1"/>
</dbReference>
<evidence type="ECO:0000313" key="13">
    <source>
        <dbReference type="Proteomes" id="UP001149140"/>
    </source>
</evidence>
<keyword evidence="12" id="KW-0067">ATP-binding</keyword>
<keyword evidence="6" id="KW-0812">Transmembrane</keyword>
<dbReference type="AlphaFoldDB" id="A0A9X3MUZ5"/>
<dbReference type="Proteomes" id="UP001149140">
    <property type="component" value="Unassembled WGS sequence"/>
</dbReference>
<reference evidence="12" key="1">
    <citation type="submission" date="2022-10" db="EMBL/GenBank/DDBJ databases">
        <title>The WGS of Solirubrobacter ginsenosidimutans DSM 21036.</title>
        <authorList>
            <person name="Jiang Z."/>
        </authorList>
    </citation>
    <scope>NUCLEOTIDE SEQUENCE</scope>
    <source>
        <strain evidence="12">DSM 21036</strain>
    </source>
</reference>
<dbReference type="Pfam" id="PF01590">
    <property type="entry name" value="GAF"/>
    <property type="match status" value="1"/>
</dbReference>
<evidence type="ECO:0000256" key="5">
    <source>
        <dbReference type="ARBA" id="ARBA00022679"/>
    </source>
</evidence>
<gene>
    <name evidence="12" type="ORF">OM076_24595</name>
</gene>
<dbReference type="Pfam" id="PF02518">
    <property type="entry name" value="HATPase_c"/>
    <property type="match status" value="1"/>
</dbReference>
<dbReference type="PROSITE" id="PS50109">
    <property type="entry name" value="HIS_KIN"/>
    <property type="match status" value="1"/>
</dbReference>
<organism evidence="12 13">
    <name type="scientific">Solirubrobacter ginsenosidimutans</name>
    <dbReference type="NCBI Taxonomy" id="490573"/>
    <lineage>
        <taxon>Bacteria</taxon>
        <taxon>Bacillati</taxon>
        <taxon>Actinomycetota</taxon>
        <taxon>Thermoleophilia</taxon>
        <taxon>Solirubrobacterales</taxon>
        <taxon>Solirubrobacteraceae</taxon>
        <taxon>Solirubrobacter</taxon>
    </lineage>
</organism>
<dbReference type="InterPro" id="IPR003018">
    <property type="entry name" value="GAF"/>
</dbReference>
<dbReference type="GO" id="GO:0004673">
    <property type="term" value="F:protein histidine kinase activity"/>
    <property type="evidence" value="ECO:0007669"/>
    <property type="project" value="UniProtKB-EC"/>
</dbReference>
<dbReference type="Gene3D" id="3.30.450.40">
    <property type="match status" value="1"/>
</dbReference>
<evidence type="ECO:0000256" key="3">
    <source>
        <dbReference type="ARBA" id="ARBA00012438"/>
    </source>
</evidence>
<evidence type="ECO:0000256" key="8">
    <source>
        <dbReference type="ARBA" id="ARBA00022989"/>
    </source>
</evidence>
<dbReference type="PANTHER" id="PTHR24421:SF37">
    <property type="entry name" value="SENSOR HISTIDINE KINASE NARS"/>
    <property type="match status" value="1"/>
</dbReference>
<dbReference type="InterPro" id="IPR004358">
    <property type="entry name" value="Sig_transdc_His_kin-like_C"/>
</dbReference>
<dbReference type="RefSeq" id="WP_270042721.1">
    <property type="nucleotide sequence ID" value="NZ_JAPDOD010000025.1"/>
</dbReference>
<evidence type="ECO:0000256" key="4">
    <source>
        <dbReference type="ARBA" id="ARBA00022475"/>
    </source>
</evidence>
<dbReference type="InterPro" id="IPR005467">
    <property type="entry name" value="His_kinase_dom"/>
</dbReference>
<dbReference type="EMBL" id="JAPDOD010000025">
    <property type="protein sequence ID" value="MDA0163476.1"/>
    <property type="molecule type" value="Genomic_DNA"/>
</dbReference>
<name>A0A9X3MUZ5_9ACTN</name>
<protein>
    <recommendedName>
        <fullName evidence="3">histidine kinase</fullName>
        <ecNumber evidence="3">2.7.13.3</ecNumber>
    </recommendedName>
</protein>
<feature type="domain" description="Histidine kinase" evidence="11">
    <location>
        <begin position="263"/>
        <end position="350"/>
    </location>
</feature>
<dbReference type="InterPro" id="IPR036890">
    <property type="entry name" value="HATPase_C_sf"/>
</dbReference>
<evidence type="ECO:0000256" key="9">
    <source>
        <dbReference type="ARBA" id="ARBA00023012"/>
    </source>
</evidence>
<dbReference type="PRINTS" id="PR00344">
    <property type="entry name" value="BCTRLSENSOR"/>
</dbReference>
<accession>A0A9X3MUZ5</accession>
<evidence type="ECO:0000256" key="2">
    <source>
        <dbReference type="ARBA" id="ARBA00004651"/>
    </source>
</evidence>
<proteinExistence type="predicted"/>
<keyword evidence="10" id="KW-0472">Membrane</keyword>
<keyword evidence="5" id="KW-0808">Transferase</keyword>
<evidence type="ECO:0000313" key="12">
    <source>
        <dbReference type="EMBL" id="MDA0163476.1"/>
    </source>
</evidence>
<keyword evidence="12" id="KW-0547">Nucleotide-binding</keyword>
<dbReference type="CDD" id="cd16917">
    <property type="entry name" value="HATPase_UhpB-NarQ-NarX-like"/>
    <property type="match status" value="1"/>
</dbReference>
<comment type="subcellular location">
    <subcellularLocation>
        <location evidence="2">Cell membrane</location>
        <topology evidence="2">Multi-pass membrane protein</topology>
    </subcellularLocation>
</comment>
<dbReference type="GO" id="GO:0000160">
    <property type="term" value="P:phosphorelay signal transduction system"/>
    <property type="evidence" value="ECO:0007669"/>
    <property type="project" value="UniProtKB-KW"/>
</dbReference>
<comment type="catalytic activity">
    <reaction evidence="1">
        <text>ATP + protein L-histidine = ADP + protein N-phospho-L-histidine.</text>
        <dbReference type="EC" id="2.7.13.3"/>
    </reaction>
</comment>
<dbReference type="GO" id="GO:0005886">
    <property type="term" value="C:plasma membrane"/>
    <property type="evidence" value="ECO:0007669"/>
    <property type="project" value="UniProtKB-SubCell"/>
</dbReference>